<keyword evidence="3" id="KW-0472">Membrane</keyword>
<dbReference type="PANTHER" id="PTHR47245">
    <property type="entry name" value="PEPTIDYLPROLYL ISOMERASE"/>
    <property type="match status" value="1"/>
</dbReference>
<keyword evidence="6" id="KW-1185">Reference proteome</keyword>
<dbReference type="InterPro" id="IPR027304">
    <property type="entry name" value="Trigger_fact/SurA_dom_sf"/>
</dbReference>
<dbReference type="PROSITE" id="PS50198">
    <property type="entry name" value="PPIC_PPIASE_2"/>
    <property type="match status" value="1"/>
</dbReference>
<evidence type="ECO:0000259" key="4">
    <source>
        <dbReference type="PROSITE" id="PS50198"/>
    </source>
</evidence>
<dbReference type="Gene3D" id="3.10.50.40">
    <property type="match status" value="1"/>
</dbReference>
<dbReference type="eggNOG" id="COG0760">
    <property type="taxonomic scope" value="Bacteria"/>
</dbReference>
<dbReference type="InterPro" id="IPR000297">
    <property type="entry name" value="PPIase_PpiC"/>
</dbReference>
<reference evidence="5 6" key="1">
    <citation type="submission" date="2010-07" db="EMBL/GenBank/DDBJ databases">
        <title>The draft genome of Paenibacillus curdlanolyticus YK9.</title>
        <authorList>
            <consortium name="US DOE Joint Genome Institute (JGI-PGF)"/>
            <person name="Lucas S."/>
            <person name="Copeland A."/>
            <person name="Lapidus A."/>
            <person name="Cheng J.-F."/>
            <person name="Bruce D."/>
            <person name="Goodwin L."/>
            <person name="Pitluck S."/>
            <person name="Land M.L."/>
            <person name="Hauser L."/>
            <person name="Chang Y.-J."/>
            <person name="Jeffries C."/>
            <person name="Anderson I.J."/>
            <person name="Johnson E."/>
            <person name="Loganathan U."/>
            <person name="Mulhopadhyay B."/>
            <person name="Kyrpides N."/>
            <person name="Woyke T.J."/>
        </authorList>
    </citation>
    <scope>NUCLEOTIDE SEQUENCE [LARGE SCALE GENOMIC DNA]</scope>
    <source>
        <strain evidence="5 6">YK9</strain>
    </source>
</reference>
<keyword evidence="1 5" id="KW-0413">Isomerase</keyword>
<dbReference type="InterPro" id="IPR050245">
    <property type="entry name" value="PrsA_foldase"/>
</dbReference>
<dbReference type="EMBL" id="AEDD01000005">
    <property type="protein sequence ID" value="EFM10930.1"/>
    <property type="molecule type" value="Genomic_DNA"/>
</dbReference>
<sequence>MRLLPIRQQTSPAIGAIVNSQPLAYLLQYKELNFERGYIMNQTTRTSTWKRSLLLVVAMLLVVSALAACGKKNAKDSDKESASNSSNSTVIATYKGGEVTEEEFTKYTTFYSLFDQSFAMYLQIPEAKEQYLKEYVGYKTLYDRSSEDDKKSADTEVATFIKQYNEQLTSNAEMKKTVDAAGLTEKDVSGFYKQIVTIRKYWERNVSDADIKAEYEKNKGGYNLVSVRHILISTVDPSTGEEKRKDEEALKIAKEVKAKLDKGGDWKALANQYSDDEGSKGNGGLYENASPNSWVAEFKEAAITQPVGTVGEPVKSQYGYHVMKVEKRESKKFEELSEDVKTQVKTGAINTKMGDFMTKELPTLIEKINLPKAETPAAGTGTDAGAGTGATDSTEKKDEATTK</sequence>
<dbReference type="GO" id="GO:0003755">
    <property type="term" value="F:peptidyl-prolyl cis-trans isomerase activity"/>
    <property type="evidence" value="ECO:0007669"/>
    <property type="project" value="UniProtKB-KW"/>
</dbReference>
<proteinExistence type="predicted"/>
<evidence type="ECO:0000256" key="1">
    <source>
        <dbReference type="PROSITE-ProRule" id="PRU00278"/>
    </source>
</evidence>
<dbReference type="SUPFAM" id="SSF54534">
    <property type="entry name" value="FKBP-like"/>
    <property type="match status" value="1"/>
</dbReference>
<dbReference type="InterPro" id="IPR046357">
    <property type="entry name" value="PPIase_dom_sf"/>
</dbReference>
<accession>E0I946</accession>
<dbReference type="SUPFAM" id="SSF109998">
    <property type="entry name" value="Triger factor/SurA peptide-binding domain-like"/>
    <property type="match status" value="1"/>
</dbReference>
<dbReference type="Pfam" id="PF13616">
    <property type="entry name" value="Rotamase_3"/>
    <property type="match status" value="1"/>
</dbReference>
<feature type="transmembrane region" description="Helical" evidence="3">
    <location>
        <begin position="52"/>
        <end position="68"/>
    </location>
</feature>
<evidence type="ECO:0000256" key="3">
    <source>
        <dbReference type="SAM" id="Phobius"/>
    </source>
</evidence>
<feature type="compositionally biased region" description="Basic and acidic residues" evidence="2">
    <location>
        <begin position="393"/>
        <end position="403"/>
    </location>
</feature>
<organism evidence="5 6">
    <name type="scientific">Paenibacillus curdlanolyticus YK9</name>
    <dbReference type="NCBI Taxonomy" id="717606"/>
    <lineage>
        <taxon>Bacteria</taxon>
        <taxon>Bacillati</taxon>
        <taxon>Bacillota</taxon>
        <taxon>Bacilli</taxon>
        <taxon>Bacillales</taxon>
        <taxon>Paenibacillaceae</taxon>
        <taxon>Paenibacillus</taxon>
    </lineage>
</organism>
<dbReference type="PANTHER" id="PTHR47245:SF2">
    <property type="entry name" value="PEPTIDYL-PROLYL CIS-TRANS ISOMERASE HP_0175-RELATED"/>
    <property type="match status" value="1"/>
</dbReference>
<dbReference type="STRING" id="717606.PaecuDRAFT_2180"/>
<evidence type="ECO:0000313" key="6">
    <source>
        <dbReference type="Proteomes" id="UP000005387"/>
    </source>
</evidence>
<evidence type="ECO:0000313" key="5">
    <source>
        <dbReference type="EMBL" id="EFM10930.1"/>
    </source>
</evidence>
<dbReference type="Proteomes" id="UP000005387">
    <property type="component" value="Unassembled WGS sequence"/>
</dbReference>
<evidence type="ECO:0000256" key="2">
    <source>
        <dbReference type="SAM" id="MobiDB-lite"/>
    </source>
</evidence>
<feature type="domain" description="PpiC" evidence="4">
    <location>
        <begin position="222"/>
        <end position="327"/>
    </location>
</feature>
<dbReference type="AlphaFoldDB" id="E0I946"/>
<protein>
    <submittedName>
        <fullName evidence="5">PpiC-type peptidyl-prolyl cis-trans isomerase</fullName>
    </submittedName>
</protein>
<name>E0I946_9BACL</name>
<keyword evidence="3" id="KW-1133">Transmembrane helix</keyword>
<feature type="region of interest" description="Disordered" evidence="2">
    <location>
        <begin position="370"/>
        <end position="403"/>
    </location>
</feature>
<keyword evidence="1" id="KW-0697">Rotamase</keyword>
<gene>
    <name evidence="5" type="ORF">PaecuDRAFT_2180</name>
</gene>
<keyword evidence="3" id="KW-0812">Transmembrane</keyword>